<feature type="chain" id="PRO_5023028860" evidence="1">
    <location>
        <begin position="20"/>
        <end position="187"/>
    </location>
</feature>
<gene>
    <name evidence="2" type="ORF">L227DRAFT_613035</name>
</gene>
<organism evidence="2 3">
    <name type="scientific">Lentinus tigrinus ALCF2SS1-6</name>
    <dbReference type="NCBI Taxonomy" id="1328759"/>
    <lineage>
        <taxon>Eukaryota</taxon>
        <taxon>Fungi</taxon>
        <taxon>Dikarya</taxon>
        <taxon>Basidiomycota</taxon>
        <taxon>Agaricomycotina</taxon>
        <taxon>Agaricomycetes</taxon>
        <taxon>Polyporales</taxon>
        <taxon>Polyporaceae</taxon>
        <taxon>Lentinus</taxon>
    </lineage>
</organism>
<name>A0A5C2S3T4_9APHY</name>
<keyword evidence="1" id="KW-0732">Signal</keyword>
<feature type="signal peptide" evidence="1">
    <location>
        <begin position="1"/>
        <end position="19"/>
    </location>
</feature>
<dbReference type="STRING" id="1328759.A0A5C2S3T4"/>
<dbReference type="EMBL" id="ML122276">
    <property type="protein sequence ID" value="RPD58283.1"/>
    <property type="molecule type" value="Genomic_DNA"/>
</dbReference>
<protein>
    <submittedName>
        <fullName evidence="2">Uncharacterized protein</fullName>
    </submittedName>
</protein>
<dbReference type="OrthoDB" id="3249523at2759"/>
<evidence type="ECO:0000256" key="1">
    <source>
        <dbReference type="SAM" id="SignalP"/>
    </source>
</evidence>
<sequence length="187" mass="19032">MKYAYAALVSLAIAAGGVAVFTPRDDTTVPCAGAKALSTSSVAVGSDTVELTTFSCDAVPSAHKASPVAAASDACADTTCTNVCAESGSLPPTSEDCDKIFDAISIFNSSISTFTVNPNRATTLSFGTCRAFLQNFSPSAPLTFCWTDFAAVAAAAGKACFPPVQPVMSEGLCEAPEGVWRVGIAHS</sequence>
<dbReference type="Proteomes" id="UP000313359">
    <property type="component" value="Unassembled WGS sequence"/>
</dbReference>
<evidence type="ECO:0000313" key="2">
    <source>
        <dbReference type="EMBL" id="RPD58283.1"/>
    </source>
</evidence>
<proteinExistence type="predicted"/>
<dbReference type="AlphaFoldDB" id="A0A5C2S3T4"/>
<reference evidence="2" key="1">
    <citation type="journal article" date="2018" name="Genome Biol. Evol.">
        <title>Genomics and development of Lentinus tigrinus, a white-rot wood-decaying mushroom with dimorphic fruiting bodies.</title>
        <authorList>
            <person name="Wu B."/>
            <person name="Xu Z."/>
            <person name="Knudson A."/>
            <person name="Carlson A."/>
            <person name="Chen N."/>
            <person name="Kovaka S."/>
            <person name="LaButti K."/>
            <person name="Lipzen A."/>
            <person name="Pennachio C."/>
            <person name="Riley R."/>
            <person name="Schakwitz W."/>
            <person name="Umezawa K."/>
            <person name="Ohm R.A."/>
            <person name="Grigoriev I.V."/>
            <person name="Nagy L.G."/>
            <person name="Gibbons J."/>
            <person name="Hibbett D."/>
        </authorList>
    </citation>
    <scope>NUCLEOTIDE SEQUENCE [LARGE SCALE GENOMIC DNA]</scope>
    <source>
        <strain evidence="2">ALCF2SS1-6</strain>
    </source>
</reference>
<evidence type="ECO:0000313" key="3">
    <source>
        <dbReference type="Proteomes" id="UP000313359"/>
    </source>
</evidence>
<accession>A0A5C2S3T4</accession>
<keyword evidence="3" id="KW-1185">Reference proteome</keyword>